<name>A0A0B5FNT9_9BACT</name>
<evidence type="ECO:0000259" key="5">
    <source>
        <dbReference type="Pfam" id="PF17384"/>
    </source>
</evidence>
<comment type="subcellular location">
    <subcellularLocation>
        <location evidence="3">Cytoplasm</location>
    </subcellularLocation>
</comment>
<dbReference type="GO" id="GO:0000028">
    <property type="term" value="P:ribosomal small subunit assembly"/>
    <property type="evidence" value="ECO:0007669"/>
    <property type="project" value="TreeGrafter"/>
</dbReference>
<evidence type="ECO:0000259" key="4">
    <source>
        <dbReference type="Pfam" id="PF02576"/>
    </source>
</evidence>
<accession>A0A0B5FNT9</accession>
<evidence type="ECO:0000256" key="1">
    <source>
        <dbReference type="ARBA" id="ARBA00022490"/>
    </source>
</evidence>
<dbReference type="Gene3D" id="2.30.30.180">
    <property type="entry name" value="Ribosome maturation factor RimP, C-terminal domain"/>
    <property type="match status" value="1"/>
</dbReference>
<dbReference type="GO" id="GO:0006412">
    <property type="term" value="P:translation"/>
    <property type="evidence" value="ECO:0007669"/>
    <property type="project" value="TreeGrafter"/>
</dbReference>
<dbReference type="SUPFAM" id="SSF74942">
    <property type="entry name" value="YhbC-like, C-terminal domain"/>
    <property type="match status" value="1"/>
</dbReference>
<dbReference type="GO" id="GO:0005829">
    <property type="term" value="C:cytosol"/>
    <property type="evidence" value="ECO:0007669"/>
    <property type="project" value="TreeGrafter"/>
</dbReference>
<dbReference type="CDD" id="cd01734">
    <property type="entry name" value="YlxS_C"/>
    <property type="match status" value="1"/>
</dbReference>
<dbReference type="KEGG" id="gsb:GSUB_06860"/>
<dbReference type="EMBL" id="CP010311">
    <property type="protein sequence ID" value="AJF06324.1"/>
    <property type="molecule type" value="Genomic_DNA"/>
</dbReference>
<dbReference type="InterPro" id="IPR028989">
    <property type="entry name" value="RimP_N"/>
</dbReference>
<dbReference type="FunFam" id="3.30.300.70:FF:000001">
    <property type="entry name" value="Ribosome maturation factor RimP"/>
    <property type="match status" value="1"/>
</dbReference>
<evidence type="ECO:0000256" key="2">
    <source>
        <dbReference type="ARBA" id="ARBA00022517"/>
    </source>
</evidence>
<dbReference type="HAMAP" id="MF_01077">
    <property type="entry name" value="RimP"/>
    <property type="match status" value="1"/>
</dbReference>
<dbReference type="Proteomes" id="UP000035036">
    <property type="component" value="Chromosome"/>
</dbReference>
<dbReference type="STRING" id="483547.GSUB_06860"/>
<evidence type="ECO:0000256" key="3">
    <source>
        <dbReference type="HAMAP-Rule" id="MF_01077"/>
    </source>
</evidence>
<dbReference type="Gene3D" id="3.30.300.70">
    <property type="entry name" value="RimP-like superfamily, N-terminal"/>
    <property type="match status" value="1"/>
</dbReference>
<dbReference type="InterPro" id="IPR003728">
    <property type="entry name" value="Ribosome_maturation_RimP"/>
</dbReference>
<reference evidence="6 7" key="1">
    <citation type="journal article" date="2015" name="Genome Announc.">
        <title>Genomes of Geoalkalibacter ferrihydriticus Z-0531T and Geoalkalibacter subterraneus Red1T, Two Haloalkaliphilic Metal-Reducing Deltaproteobacteria.</title>
        <authorList>
            <person name="Badalamenti J.P."/>
            <person name="Krajmalnik-Brown R."/>
            <person name="Torres C.I."/>
            <person name="Bond D.R."/>
        </authorList>
    </citation>
    <scope>NUCLEOTIDE SEQUENCE [LARGE SCALE GENOMIC DNA]</scope>
    <source>
        <strain evidence="6 7">Red1</strain>
    </source>
</reference>
<evidence type="ECO:0000313" key="7">
    <source>
        <dbReference type="Proteomes" id="UP000035036"/>
    </source>
</evidence>
<keyword evidence="7" id="KW-1185">Reference proteome</keyword>
<dbReference type="InterPro" id="IPR035956">
    <property type="entry name" value="RimP_N_sf"/>
</dbReference>
<dbReference type="PANTHER" id="PTHR33867:SF1">
    <property type="entry name" value="RIBOSOME MATURATION FACTOR RIMP"/>
    <property type="match status" value="1"/>
</dbReference>
<feature type="domain" description="Ribosome maturation factor RimP C-terminal" evidence="5">
    <location>
        <begin position="88"/>
        <end position="162"/>
    </location>
</feature>
<sequence length="164" mass="18491">MSEGSVLEKVQAVAKPVLDDLGFELVDVEFKREGQGWVLRFFIDKPGGVTLDDCALFSREVSMLLDVEDFIHRAYHLEVSSPGIDRPLKTREDYQRFCGERIKVKTFEKMDPDGRGNARKTFTGDLIGLEDDRILIQQTDKKGGVVSIALEAVAKAHLDPEFDF</sequence>
<dbReference type="Pfam" id="PF02576">
    <property type="entry name" value="RimP_N"/>
    <property type="match status" value="1"/>
</dbReference>
<dbReference type="HOGENOM" id="CLU_070525_2_0_7"/>
<dbReference type="OrthoDB" id="9805006at2"/>
<dbReference type="InterPro" id="IPR036847">
    <property type="entry name" value="RimP_C_sf"/>
</dbReference>
<evidence type="ECO:0000313" key="6">
    <source>
        <dbReference type="EMBL" id="AJF06324.1"/>
    </source>
</evidence>
<comment type="function">
    <text evidence="3">Required for maturation of 30S ribosomal subunits.</text>
</comment>
<comment type="similarity">
    <text evidence="3">Belongs to the RimP family.</text>
</comment>
<keyword evidence="2 3" id="KW-0690">Ribosome biogenesis</keyword>
<dbReference type="SUPFAM" id="SSF75420">
    <property type="entry name" value="YhbC-like, N-terminal domain"/>
    <property type="match status" value="1"/>
</dbReference>
<gene>
    <name evidence="3" type="primary">rimP</name>
    <name evidence="6" type="ORF">GSUB_06860</name>
</gene>
<dbReference type="RefSeq" id="WP_040199899.1">
    <property type="nucleotide sequence ID" value="NZ_CP010311.1"/>
</dbReference>
<dbReference type="InterPro" id="IPR028998">
    <property type="entry name" value="RimP_C"/>
</dbReference>
<dbReference type="Pfam" id="PF17384">
    <property type="entry name" value="DUF150_C"/>
    <property type="match status" value="1"/>
</dbReference>
<dbReference type="AlphaFoldDB" id="A0A0B5FNT9"/>
<dbReference type="PANTHER" id="PTHR33867">
    <property type="entry name" value="RIBOSOME MATURATION FACTOR RIMP"/>
    <property type="match status" value="1"/>
</dbReference>
<organism evidence="6 7">
    <name type="scientific">Geoalkalibacter subterraneus</name>
    <dbReference type="NCBI Taxonomy" id="483547"/>
    <lineage>
        <taxon>Bacteria</taxon>
        <taxon>Pseudomonadati</taxon>
        <taxon>Thermodesulfobacteriota</taxon>
        <taxon>Desulfuromonadia</taxon>
        <taxon>Desulfuromonadales</taxon>
        <taxon>Geoalkalibacteraceae</taxon>
        <taxon>Geoalkalibacter</taxon>
    </lineage>
</organism>
<feature type="domain" description="Ribosome maturation factor RimP N-terminal" evidence="4">
    <location>
        <begin position="14"/>
        <end position="85"/>
    </location>
</feature>
<protein>
    <recommendedName>
        <fullName evidence="3">Ribosome maturation factor RimP</fullName>
    </recommendedName>
</protein>
<proteinExistence type="inferred from homology"/>
<keyword evidence="1 3" id="KW-0963">Cytoplasm</keyword>